<accession>E8U3T2</accession>
<dbReference type="HOGENOM" id="CLU_085041_3_0_0"/>
<dbReference type="eggNOG" id="COG3230">
    <property type="taxonomic scope" value="Bacteria"/>
</dbReference>
<dbReference type="RefSeq" id="WP_013558278.1">
    <property type="nucleotide sequence ID" value="NC_014958.1"/>
</dbReference>
<dbReference type="Gene3D" id="1.20.910.10">
    <property type="entry name" value="Heme oxygenase-like"/>
    <property type="match status" value="1"/>
</dbReference>
<reference evidence="1 2" key="1">
    <citation type="journal article" date="2011" name="Stand. Genomic Sci.">
        <title>Complete genome sequence of Deinococcus maricopensis type strain (LB-34).</title>
        <authorList>
            <person name="Pukall R."/>
            <person name="Zeytun A."/>
            <person name="Lucas S."/>
            <person name="Lapidus A."/>
            <person name="Hammon N."/>
            <person name="Deshpande S."/>
            <person name="Nolan M."/>
            <person name="Cheng J.F."/>
            <person name="Pitluck S."/>
            <person name="Liolios K."/>
            <person name="Pagani I."/>
            <person name="Mikhailova N."/>
            <person name="Ivanova N."/>
            <person name="Mavromatis K."/>
            <person name="Pati A."/>
            <person name="Tapia R."/>
            <person name="Han C."/>
            <person name="Goodwin L."/>
            <person name="Chen A."/>
            <person name="Palaniappan K."/>
            <person name="Land M."/>
            <person name="Hauser L."/>
            <person name="Chang Y.J."/>
            <person name="Jeffries C.D."/>
            <person name="Brambilla E.M."/>
            <person name="Rohde M."/>
            <person name="Goker M."/>
            <person name="Detter J.C."/>
            <person name="Woyke T."/>
            <person name="Bristow J."/>
            <person name="Eisen J.A."/>
            <person name="Markowitz V."/>
            <person name="Hugenholtz P."/>
            <person name="Kyrpides N.C."/>
            <person name="Klenk H.P."/>
        </authorList>
    </citation>
    <scope>NUCLEOTIDE SEQUENCE [LARGE SCALE GENOMIC DNA]</scope>
    <source>
        <strain evidence="2">DSM 21211 / LMG 22137 / NRRL B-23946 / LB-34</strain>
    </source>
</reference>
<dbReference type="KEGG" id="dmr:Deima_3147"/>
<dbReference type="Pfam" id="PF01126">
    <property type="entry name" value="Heme_oxygenase"/>
    <property type="match status" value="1"/>
</dbReference>
<organism evidence="1 2">
    <name type="scientific">Deinococcus maricopensis (strain DSM 21211 / LMG 22137 / NRRL B-23946 / LB-34)</name>
    <dbReference type="NCBI Taxonomy" id="709986"/>
    <lineage>
        <taxon>Bacteria</taxon>
        <taxon>Thermotogati</taxon>
        <taxon>Deinococcota</taxon>
        <taxon>Deinococci</taxon>
        <taxon>Deinococcales</taxon>
        <taxon>Deinococcaceae</taxon>
        <taxon>Deinococcus</taxon>
    </lineage>
</organism>
<gene>
    <name evidence="1" type="ordered locus">Deima_3147</name>
</gene>
<keyword evidence="2" id="KW-1185">Reference proteome</keyword>
<dbReference type="Proteomes" id="UP000008635">
    <property type="component" value="Chromosome"/>
</dbReference>
<dbReference type="OrthoDB" id="114943at2"/>
<dbReference type="STRING" id="709986.Deima_3147"/>
<dbReference type="AlphaFoldDB" id="E8U3T2"/>
<dbReference type="InterPro" id="IPR016084">
    <property type="entry name" value="Haem_Oase-like_multi-hlx"/>
</dbReference>
<proteinExistence type="predicted"/>
<reference evidence="2" key="2">
    <citation type="submission" date="2011-01" db="EMBL/GenBank/DDBJ databases">
        <title>The complete genome of Deinococcus maricopensis DSM 21211.</title>
        <authorList>
            <consortium name="US DOE Joint Genome Institute (JGI-PGF)"/>
            <person name="Lucas S."/>
            <person name="Copeland A."/>
            <person name="Lapidus A."/>
            <person name="Goodwin L."/>
            <person name="Pitluck S."/>
            <person name="Kyrpides N."/>
            <person name="Mavromatis K."/>
            <person name="Pagani I."/>
            <person name="Ivanova N."/>
            <person name="Ovchinnikova G."/>
            <person name="Zeytun A."/>
            <person name="Detter J.C."/>
            <person name="Han C."/>
            <person name="Land M."/>
            <person name="Hauser L."/>
            <person name="Markowitz V."/>
            <person name="Cheng J.-F."/>
            <person name="Hugenholtz P."/>
            <person name="Woyke T."/>
            <person name="Wu D."/>
            <person name="Pukall R."/>
            <person name="Gehrich-Schroeter G."/>
            <person name="Brambilla E."/>
            <person name="Klenk H.-P."/>
            <person name="Eisen J.A."/>
        </authorList>
    </citation>
    <scope>NUCLEOTIDE SEQUENCE [LARGE SCALE GENOMIC DNA]</scope>
    <source>
        <strain evidence="2">DSM 21211 / LMG 22137 / NRRL B-23946 / LB-34</strain>
    </source>
</reference>
<dbReference type="GO" id="GO:0006788">
    <property type="term" value="P:heme oxidation"/>
    <property type="evidence" value="ECO:0007669"/>
    <property type="project" value="InterPro"/>
</dbReference>
<dbReference type="InterPro" id="IPR016053">
    <property type="entry name" value="Haem_Oase-like"/>
</dbReference>
<dbReference type="EMBL" id="CP002454">
    <property type="protein sequence ID" value="ADV68775.1"/>
    <property type="molecule type" value="Genomic_DNA"/>
</dbReference>
<dbReference type="CDD" id="cd19166">
    <property type="entry name" value="HemeO-bac"/>
    <property type="match status" value="1"/>
</dbReference>
<evidence type="ECO:0000313" key="1">
    <source>
        <dbReference type="EMBL" id="ADV68775.1"/>
    </source>
</evidence>
<protein>
    <submittedName>
        <fullName evidence="1">Heme oxygenase</fullName>
    </submittedName>
</protein>
<sequence length="192" mass="20441">MILPVLKARTQAQHDRVEALIPLMADPLPPGQYAWTLARLYGLYVPLDAALLRVRLPDSFEYGARRKLDALHADLTALGVPPGTLPLAPAPAWSSTAHALGALYVLEGATLGGQLISRHLGRQLGLSAARGAAFFASYGPDLGRMWRAFGAALEAHVAAHGGHEDVVRGAEQTFGAFEAWLSAPPRALERPA</sequence>
<dbReference type="SUPFAM" id="SSF48613">
    <property type="entry name" value="Heme oxygenase-like"/>
    <property type="match status" value="1"/>
</dbReference>
<evidence type="ECO:0000313" key="2">
    <source>
        <dbReference type="Proteomes" id="UP000008635"/>
    </source>
</evidence>
<dbReference type="GO" id="GO:0004392">
    <property type="term" value="F:heme oxygenase (decyclizing) activity"/>
    <property type="evidence" value="ECO:0007669"/>
    <property type="project" value="InterPro"/>
</dbReference>
<name>E8U3T2_DEIML</name>